<keyword evidence="2" id="KW-0285">Flavoprotein</keyword>
<proteinExistence type="inferred from homology"/>
<dbReference type="Gene3D" id="3.50.50.60">
    <property type="entry name" value="FAD/NAD(P)-binding domain"/>
    <property type="match status" value="2"/>
</dbReference>
<dbReference type="STRING" id="39966.A0A369JZI5"/>
<evidence type="ECO:0000313" key="5">
    <source>
        <dbReference type="EMBL" id="RDB25927.1"/>
    </source>
</evidence>
<dbReference type="EMBL" id="LUEZ02000040">
    <property type="protein sequence ID" value="RDB25927.1"/>
    <property type="molecule type" value="Genomic_DNA"/>
</dbReference>
<keyword evidence="4" id="KW-0560">Oxidoreductase</keyword>
<dbReference type="SUPFAM" id="SSF51905">
    <property type="entry name" value="FAD/NAD(P)-binding domain"/>
    <property type="match status" value="2"/>
</dbReference>
<gene>
    <name evidence="5" type="ORF">Hypma_006756</name>
</gene>
<protein>
    <submittedName>
        <fullName evidence="5">Baeyer-Villiger monooxygenase</fullName>
    </submittedName>
</protein>
<dbReference type="InterPro" id="IPR020946">
    <property type="entry name" value="Flavin_mOase-like"/>
</dbReference>
<keyword evidence="3" id="KW-0274">FAD</keyword>
<dbReference type="PRINTS" id="PR00469">
    <property type="entry name" value="PNDRDTASEII"/>
</dbReference>
<dbReference type="GO" id="GO:0050661">
    <property type="term" value="F:NADP binding"/>
    <property type="evidence" value="ECO:0007669"/>
    <property type="project" value="InterPro"/>
</dbReference>
<dbReference type="InterPro" id="IPR051209">
    <property type="entry name" value="FAD-bind_Monooxygenase_sf"/>
</dbReference>
<sequence>MRPRVVIVGAGIGGLSFAIALKRQLAFENFTIFEKANSVGGTWRENVYPGCSSDVGIHFYSLSTEPKSDWTCTHPFQPEIQAYWEELAHKHSLEKHIVFGHKVVKAVWDAGAHLYHITVEDTRTGEQITTTAEILISALGILEVPMYPDIPGLSDFRGTIFHSARWIDTELSGKRIAVIGNGASATQFLPIISKLPDIQVTQFCRTANWILPPIRTQYSPWKKWAFKHMPLYMRVTRFVLYLKTEINYFTIFSNSSTRGVMERLFRNYILQNAPAKYHRQIIPNFSLGCKRVIFDTDYLSTLHQDNVEVNWSGIAGMVEDGIVTPQGEKLSFDTVILATGYSADRYPLIVQGTKGQTIQEYHEQKGGPTAYLGTSVPGFPNFYVIGGPNTSTGHTSVIFTEEVQINYILKLIRPILERRLLSIDVSTTATDEYNSKIQARLSASVFVQCVSWYRVGGKGKVNSIFPGTAALFWWWLRWPRWGHYNVVRSDGTEGKYNDSRGKLSIGLAIVGAATVGWMYRFR</sequence>
<evidence type="ECO:0000256" key="2">
    <source>
        <dbReference type="ARBA" id="ARBA00022630"/>
    </source>
</evidence>
<keyword evidence="5" id="KW-0503">Monooxygenase</keyword>
<comment type="caution">
    <text evidence="5">The sequence shown here is derived from an EMBL/GenBank/DDBJ whole genome shotgun (WGS) entry which is preliminary data.</text>
</comment>
<keyword evidence="6" id="KW-1185">Reference proteome</keyword>
<dbReference type="InterPro" id="IPR036188">
    <property type="entry name" value="FAD/NAD-bd_sf"/>
</dbReference>
<evidence type="ECO:0000313" key="6">
    <source>
        <dbReference type="Proteomes" id="UP000076154"/>
    </source>
</evidence>
<accession>A0A369JZI5</accession>
<comment type="similarity">
    <text evidence="1">Belongs to the FAD-binding monooxygenase family.</text>
</comment>
<organism evidence="5 6">
    <name type="scientific">Hypsizygus marmoreus</name>
    <name type="common">White beech mushroom</name>
    <name type="synonym">Agaricus marmoreus</name>
    <dbReference type="NCBI Taxonomy" id="39966"/>
    <lineage>
        <taxon>Eukaryota</taxon>
        <taxon>Fungi</taxon>
        <taxon>Dikarya</taxon>
        <taxon>Basidiomycota</taxon>
        <taxon>Agaricomycotina</taxon>
        <taxon>Agaricomycetes</taxon>
        <taxon>Agaricomycetidae</taxon>
        <taxon>Agaricales</taxon>
        <taxon>Tricholomatineae</taxon>
        <taxon>Lyophyllaceae</taxon>
        <taxon>Hypsizygus</taxon>
    </lineage>
</organism>
<dbReference type="OrthoDB" id="74360at2759"/>
<dbReference type="Proteomes" id="UP000076154">
    <property type="component" value="Unassembled WGS sequence"/>
</dbReference>
<dbReference type="AlphaFoldDB" id="A0A369JZI5"/>
<name>A0A369JZI5_HYPMA</name>
<dbReference type="Pfam" id="PF00743">
    <property type="entry name" value="FMO-like"/>
    <property type="match status" value="1"/>
</dbReference>
<dbReference type="GO" id="GO:0050660">
    <property type="term" value="F:flavin adenine dinucleotide binding"/>
    <property type="evidence" value="ECO:0007669"/>
    <property type="project" value="InterPro"/>
</dbReference>
<dbReference type="PANTHER" id="PTHR42877:SF4">
    <property type="entry name" value="FAD_NAD(P)-BINDING DOMAIN-CONTAINING PROTEIN-RELATED"/>
    <property type="match status" value="1"/>
</dbReference>
<dbReference type="PANTHER" id="PTHR42877">
    <property type="entry name" value="L-ORNITHINE N(5)-MONOOXYGENASE-RELATED"/>
    <property type="match status" value="1"/>
</dbReference>
<reference evidence="5" key="1">
    <citation type="submission" date="2018-04" db="EMBL/GenBank/DDBJ databases">
        <title>Whole genome sequencing of Hypsizygus marmoreus.</title>
        <authorList>
            <person name="Choi I.-G."/>
            <person name="Min B."/>
            <person name="Kim J.-G."/>
            <person name="Kim S."/>
            <person name="Oh Y.-L."/>
            <person name="Kong W.-S."/>
            <person name="Park H."/>
            <person name="Jeong J."/>
            <person name="Song E.-S."/>
        </authorList>
    </citation>
    <scope>NUCLEOTIDE SEQUENCE [LARGE SCALE GENOMIC DNA]</scope>
    <source>
        <strain evidence="5">51987-8</strain>
    </source>
</reference>
<evidence type="ECO:0000256" key="1">
    <source>
        <dbReference type="ARBA" id="ARBA00010139"/>
    </source>
</evidence>
<evidence type="ECO:0000256" key="4">
    <source>
        <dbReference type="ARBA" id="ARBA00023002"/>
    </source>
</evidence>
<dbReference type="InParanoid" id="A0A369JZI5"/>
<dbReference type="GO" id="GO:0004499">
    <property type="term" value="F:N,N-dimethylaniline monooxygenase activity"/>
    <property type="evidence" value="ECO:0007669"/>
    <property type="project" value="InterPro"/>
</dbReference>
<evidence type="ECO:0000256" key="3">
    <source>
        <dbReference type="ARBA" id="ARBA00022827"/>
    </source>
</evidence>